<protein>
    <recommendedName>
        <fullName evidence="3">Nucleotidyltransferase family protein</fullName>
    </recommendedName>
</protein>
<proteinExistence type="predicted"/>
<evidence type="ECO:0008006" key="3">
    <source>
        <dbReference type="Google" id="ProtNLM"/>
    </source>
</evidence>
<dbReference type="Pfam" id="PF14907">
    <property type="entry name" value="NTP_transf_5"/>
    <property type="match status" value="1"/>
</dbReference>
<reference evidence="1 2" key="1">
    <citation type="submission" date="2019-02" db="EMBL/GenBank/DDBJ databases">
        <title>Draft Genome Sequence of the Prevotella sp. BCRC 81118, Isolated from Human Feces.</title>
        <authorList>
            <person name="Huang C.-H."/>
        </authorList>
    </citation>
    <scope>NUCLEOTIDE SEQUENCE [LARGE SCALE GENOMIC DNA]</scope>
    <source>
        <strain evidence="1 2">BCRC 81118</strain>
    </source>
</reference>
<gene>
    <name evidence="1" type="ORF">EXN75_08845</name>
</gene>
<organism evidence="1 2">
    <name type="scientific">Segatella hominis</name>
    <dbReference type="NCBI Taxonomy" id="2518605"/>
    <lineage>
        <taxon>Bacteria</taxon>
        <taxon>Pseudomonadati</taxon>
        <taxon>Bacteroidota</taxon>
        <taxon>Bacteroidia</taxon>
        <taxon>Bacteroidales</taxon>
        <taxon>Prevotellaceae</taxon>
        <taxon>Segatella</taxon>
    </lineage>
</organism>
<keyword evidence="2" id="KW-1185">Reference proteome</keyword>
<evidence type="ECO:0000313" key="1">
    <source>
        <dbReference type="EMBL" id="TFH80567.1"/>
    </source>
</evidence>
<name>A0A4Y8VJE4_9BACT</name>
<dbReference type="AlphaFoldDB" id="A0A4Y8VJE4"/>
<sequence>MTDIQKVFLLLIRLGLWEKKQGGLSQDDIRLLEKMKDEEWDAVMDLANLQTSMGVVTDALTFLPAELRPSKKIYLNAISQTSDIEDANKRMNDFALVLMEKLKQKDVNSRLLKGQGVAMCYLRPFHRQSGDIDLLILDDQQFLKGCRLMEIISNSCKWDEKSPHAEFQAMGFVVELHGKYSFIINRKVTDRLIEWNAKRNQEVRVEQGLILPSLQFDAVFIFTHMLNHFMTGGVGLRQISDWMMFVNAYFDKLDMKVLEDDLNFLGIMKFWQAFASLAVMQLGFPEKKMPFYDARWNRKADTLMDAIFKTGNFGALQKAKQLSKDTNKWVKKLHTAFGQFPVYWRVGKIFPAEAVYCFLKYSKWQIFGR</sequence>
<dbReference type="InterPro" id="IPR039498">
    <property type="entry name" value="NTP_transf_5"/>
</dbReference>
<dbReference type="EMBL" id="SGVY01000020">
    <property type="protein sequence ID" value="TFH80567.1"/>
    <property type="molecule type" value="Genomic_DNA"/>
</dbReference>
<comment type="caution">
    <text evidence="1">The sequence shown here is derived from an EMBL/GenBank/DDBJ whole genome shotgun (WGS) entry which is preliminary data.</text>
</comment>
<accession>A0A4Y8VJE4</accession>
<evidence type="ECO:0000313" key="2">
    <source>
        <dbReference type="Proteomes" id="UP000297872"/>
    </source>
</evidence>
<dbReference type="OrthoDB" id="9812148at2"/>
<dbReference type="Proteomes" id="UP000297872">
    <property type="component" value="Unassembled WGS sequence"/>
</dbReference>